<gene>
    <name evidence="4" type="ORF">GS4_03_01790</name>
</gene>
<name>M0QEH8_9ACTN</name>
<keyword evidence="1" id="KW-0812">Transmembrane</keyword>
<keyword evidence="1" id="KW-0472">Membrane</keyword>
<protein>
    <recommendedName>
        <fullName evidence="3">YncI copper-binding domain-containing protein</fullName>
    </recommendedName>
</protein>
<dbReference type="InterPro" id="IPR012533">
    <property type="entry name" value="YcnI-copper_dom"/>
</dbReference>
<keyword evidence="2" id="KW-0732">Signal</keyword>
<comment type="caution">
    <text evidence="4">The sequence shown here is derived from an EMBL/GenBank/DDBJ whole genome shotgun (WGS) entry which is preliminary data.</text>
</comment>
<accession>M0QEH8</accession>
<proteinExistence type="predicted"/>
<feature type="domain" description="YncI copper-binding" evidence="3">
    <location>
        <begin position="31"/>
        <end position="177"/>
    </location>
</feature>
<keyword evidence="5" id="KW-1185">Reference proteome</keyword>
<feature type="transmembrane region" description="Helical" evidence="1">
    <location>
        <begin position="197"/>
        <end position="218"/>
    </location>
</feature>
<dbReference type="Gene3D" id="2.60.40.2230">
    <property type="entry name" value="Uncharacterised protein YcnI-like PF07987, DUF1775"/>
    <property type="match status" value="1"/>
</dbReference>
<dbReference type="EMBL" id="BANX01000003">
    <property type="protein sequence ID" value="GAC66731.1"/>
    <property type="molecule type" value="Genomic_DNA"/>
</dbReference>
<dbReference type="Pfam" id="PF07987">
    <property type="entry name" value="DUF1775"/>
    <property type="match status" value="1"/>
</dbReference>
<evidence type="ECO:0000313" key="5">
    <source>
        <dbReference type="Proteomes" id="UP000011666"/>
    </source>
</evidence>
<dbReference type="eggNOG" id="COG4549">
    <property type="taxonomic scope" value="Bacteria"/>
</dbReference>
<evidence type="ECO:0000313" key="4">
    <source>
        <dbReference type="EMBL" id="GAC66731.1"/>
    </source>
</evidence>
<dbReference type="InterPro" id="IPR038507">
    <property type="entry name" value="YcnI-like_sf"/>
</dbReference>
<feature type="chain" id="PRO_5038409100" description="YncI copper-binding domain-containing protein" evidence="2">
    <location>
        <begin position="26"/>
        <end position="231"/>
    </location>
</feature>
<keyword evidence="1" id="KW-1133">Transmembrane helix</keyword>
<feature type="signal peptide" evidence="2">
    <location>
        <begin position="1"/>
        <end position="25"/>
    </location>
</feature>
<dbReference type="Proteomes" id="UP000011666">
    <property type="component" value="Unassembled WGS sequence"/>
</dbReference>
<dbReference type="CDD" id="cd08545">
    <property type="entry name" value="YcnI_like"/>
    <property type="match status" value="1"/>
</dbReference>
<evidence type="ECO:0000256" key="1">
    <source>
        <dbReference type="SAM" id="Phobius"/>
    </source>
</evidence>
<dbReference type="OrthoDB" id="9810871at2"/>
<dbReference type="RefSeq" id="WP_007617205.1">
    <property type="nucleotide sequence ID" value="NZ_BANX01000003.1"/>
</dbReference>
<sequence>MLTNRSRRTATVLAIAVLSAPLAPAAVAAAHVTATADVTTRGKVAQVTLRVPTESDTASTTALSVRLPADHPLAFVAPEPTPGWRIEVTKGKPVAPVHGNHGATVDEAVTAIRWVATAGGIPPGQFGRFTFLAGPLPEADSLSLPTVQTYSDGKDVDWVQVASGGAEPEYPAPTLELTAADTTDTGAADVDGGSDTLAVTAVVLSAVAVVIALAAAVVPRLLGRRGNTPTP</sequence>
<evidence type="ECO:0000259" key="3">
    <source>
        <dbReference type="Pfam" id="PF07987"/>
    </source>
</evidence>
<dbReference type="STRING" id="1223545.GS4_03_01790"/>
<evidence type="ECO:0000256" key="2">
    <source>
        <dbReference type="SAM" id="SignalP"/>
    </source>
</evidence>
<dbReference type="AlphaFoldDB" id="M0QEH8"/>
<reference evidence="4 5" key="1">
    <citation type="submission" date="2013-01" db="EMBL/GenBank/DDBJ databases">
        <title>Whole genome shotgun sequence of Gordonia soli NBRC 108243.</title>
        <authorList>
            <person name="Isaki-Nakamura S."/>
            <person name="Hosoyama A."/>
            <person name="Tsuchikane K."/>
            <person name="Ando Y."/>
            <person name="Baba S."/>
            <person name="Ohji S."/>
            <person name="Hamada M."/>
            <person name="Tamura T."/>
            <person name="Yamazoe A."/>
            <person name="Yamazaki S."/>
            <person name="Fujita N."/>
        </authorList>
    </citation>
    <scope>NUCLEOTIDE SEQUENCE [LARGE SCALE GENOMIC DNA]</scope>
    <source>
        <strain evidence="4 5">NBRC 108243</strain>
    </source>
</reference>
<organism evidence="4 5">
    <name type="scientific">Gordonia soli NBRC 108243</name>
    <dbReference type="NCBI Taxonomy" id="1223545"/>
    <lineage>
        <taxon>Bacteria</taxon>
        <taxon>Bacillati</taxon>
        <taxon>Actinomycetota</taxon>
        <taxon>Actinomycetes</taxon>
        <taxon>Mycobacteriales</taxon>
        <taxon>Gordoniaceae</taxon>
        <taxon>Gordonia</taxon>
    </lineage>
</organism>